<accession>A0A376BLW5</accession>
<organism evidence="1 2">
    <name type="scientific">Alysiella crassa</name>
    <dbReference type="NCBI Taxonomy" id="153491"/>
    <lineage>
        <taxon>Bacteria</taxon>
        <taxon>Pseudomonadati</taxon>
        <taxon>Pseudomonadota</taxon>
        <taxon>Betaproteobacteria</taxon>
        <taxon>Neisseriales</taxon>
        <taxon>Neisseriaceae</taxon>
        <taxon>Alysiella</taxon>
    </lineage>
</organism>
<dbReference type="Proteomes" id="UP000254209">
    <property type="component" value="Unassembled WGS sequence"/>
</dbReference>
<protein>
    <submittedName>
        <fullName evidence="1">Uncharacterized protein</fullName>
    </submittedName>
</protein>
<evidence type="ECO:0000313" key="1">
    <source>
        <dbReference type="EMBL" id="SSY70670.1"/>
    </source>
</evidence>
<dbReference type="RefSeq" id="WP_034292935.1">
    <property type="nucleotide sequence ID" value="NZ_CP091519.2"/>
</dbReference>
<gene>
    <name evidence="1" type="ORF">NCTC10283_00779</name>
</gene>
<name>A0A376BLW5_9NEIS</name>
<proteinExistence type="predicted"/>
<dbReference type="AlphaFoldDB" id="A0A376BLW5"/>
<reference evidence="1 2" key="1">
    <citation type="submission" date="2018-06" db="EMBL/GenBank/DDBJ databases">
        <authorList>
            <consortium name="Pathogen Informatics"/>
            <person name="Doyle S."/>
        </authorList>
    </citation>
    <scope>NUCLEOTIDE SEQUENCE [LARGE SCALE GENOMIC DNA]</scope>
    <source>
        <strain evidence="1 2">NCTC10283</strain>
    </source>
</reference>
<sequence length="143" mass="16582">MKKINQNLARILRPIAATKYKEQRNHIHKQFKKMLANGMSRETALAHAQFSVDSLTGNYDKITYDDLNKEIITLVRERNGLVEVIAVCRPPKNGRGQATLEMVGSKKKRKLPNVRAAYERLRKSIYRRYPNTYFSDEKVFKAA</sequence>
<evidence type="ECO:0000313" key="2">
    <source>
        <dbReference type="Proteomes" id="UP000254209"/>
    </source>
</evidence>
<dbReference type="OrthoDB" id="9894523at2"/>
<dbReference type="EMBL" id="UFSO01000002">
    <property type="protein sequence ID" value="SSY70670.1"/>
    <property type="molecule type" value="Genomic_DNA"/>
</dbReference>
<dbReference type="STRING" id="1120980.GCA_000745955_01355"/>
<keyword evidence="2" id="KW-1185">Reference proteome</keyword>